<dbReference type="EMBL" id="WUMV01000007">
    <property type="protein sequence ID" value="MXN66205.1"/>
    <property type="molecule type" value="Genomic_DNA"/>
</dbReference>
<dbReference type="PANTHER" id="PTHR43682:SF1">
    <property type="entry name" value="LACTATE UTILIZATION PROTEIN C"/>
    <property type="match status" value="1"/>
</dbReference>
<dbReference type="Pfam" id="PF02589">
    <property type="entry name" value="LUD_dom"/>
    <property type="match status" value="1"/>
</dbReference>
<gene>
    <name evidence="2" type="ORF">GR183_14920</name>
</gene>
<dbReference type="SUPFAM" id="SSF100950">
    <property type="entry name" value="NagB/RpiA/CoA transferase-like"/>
    <property type="match status" value="1"/>
</dbReference>
<dbReference type="AlphaFoldDB" id="A0A7X3LW74"/>
<proteinExistence type="predicted"/>
<accession>A0A7X3LW74</accession>
<comment type="caution">
    <text evidence="2">The sequence shown here is derived from an EMBL/GenBank/DDBJ whole genome shotgun (WGS) entry which is preliminary data.</text>
</comment>
<sequence length="227" mass="24340">MTATSRERILAKIRTSLGRNGEDETRRDTVAERLSAHHKGIIPKRGQLSGKDLIDLFCKMAEGVQASVARISSPDEVPAAVSDYLRSKNLSQQVRMGADARLAAMPWKDQPNLEVMQGRAEGSEEAGVSHAFAGIAETGTLVLTSGNDNPTTINFLPEHHIAVVNAADLSGDMEAVWAKVRGKYGEGTMPRTVNLVTGPSRSADIEQTLLLGAHGPRALHVIVVEEG</sequence>
<feature type="domain" description="LUD" evidence="1">
    <location>
        <begin position="56"/>
        <end position="224"/>
    </location>
</feature>
<dbReference type="InterPro" id="IPR003741">
    <property type="entry name" value="LUD_dom"/>
</dbReference>
<organism evidence="2 3">
    <name type="scientific">Stappia sediminis</name>
    <dbReference type="NCBI Taxonomy" id="2692190"/>
    <lineage>
        <taxon>Bacteria</taxon>
        <taxon>Pseudomonadati</taxon>
        <taxon>Pseudomonadota</taxon>
        <taxon>Alphaproteobacteria</taxon>
        <taxon>Hyphomicrobiales</taxon>
        <taxon>Stappiaceae</taxon>
        <taxon>Stappia</taxon>
    </lineage>
</organism>
<dbReference type="InterPro" id="IPR024185">
    <property type="entry name" value="FTHF_cligase-like_sf"/>
</dbReference>
<reference evidence="2 3" key="1">
    <citation type="submission" date="2019-12" db="EMBL/GenBank/DDBJ databases">
        <authorList>
            <person name="Li M."/>
        </authorList>
    </citation>
    <scope>NUCLEOTIDE SEQUENCE [LARGE SCALE GENOMIC DNA]</scope>
    <source>
        <strain evidence="2 3">GBMRC 2046</strain>
    </source>
</reference>
<dbReference type="InterPro" id="IPR037171">
    <property type="entry name" value="NagB/RpiA_transferase-like"/>
</dbReference>
<evidence type="ECO:0000313" key="3">
    <source>
        <dbReference type="Proteomes" id="UP000433101"/>
    </source>
</evidence>
<dbReference type="RefSeq" id="WP_160776453.1">
    <property type="nucleotide sequence ID" value="NZ_WUMV01000007.1"/>
</dbReference>
<name>A0A7X3LW74_9HYPH</name>
<dbReference type="Proteomes" id="UP000433101">
    <property type="component" value="Unassembled WGS sequence"/>
</dbReference>
<evidence type="ECO:0000313" key="2">
    <source>
        <dbReference type="EMBL" id="MXN66205.1"/>
    </source>
</evidence>
<dbReference type="Gene3D" id="3.40.50.10420">
    <property type="entry name" value="NagB/RpiA/CoA transferase-like"/>
    <property type="match status" value="1"/>
</dbReference>
<dbReference type="PANTHER" id="PTHR43682">
    <property type="entry name" value="LACTATE UTILIZATION PROTEIN C"/>
    <property type="match status" value="1"/>
</dbReference>
<keyword evidence="3" id="KW-1185">Reference proteome</keyword>
<evidence type="ECO:0000259" key="1">
    <source>
        <dbReference type="Pfam" id="PF02589"/>
    </source>
</evidence>
<protein>
    <submittedName>
        <fullName evidence="2">Lactate utilization protein</fullName>
    </submittedName>
</protein>